<evidence type="ECO:0000313" key="1">
    <source>
        <dbReference type="EMBL" id="MED6151644.1"/>
    </source>
</evidence>
<dbReference type="EMBL" id="JASCZI010091991">
    <property type="protein sequence ID" value="MED6151644.1"/>
    <property type="molecule type" value="Genomic_DNA"/>
</dbReference>
<proteinExistence type="predicted"/>
<dbReference type="PANTHER" id="PTHR34835">
    <property type="entry name" value="OS07G0283600 PROTEIN-RELATED"/>
    <property type="match status" value="1"/>
</dbReference>
<dbReference type="PANTHER" id="PTHR34835:SF34">
    <property type="entry name" value="OS08G0555500 PROTEIN"/>
    <property type="match status" value="1"/>
</dbReference>
<sequence length="161" mass="18882">KRADTRCTPMKFRKVYDKLSPQKRALIDEIGLGAFQHLPSDLFEKKPNEFEKKLNDEEKEALNLFKGKTFTFVENMVKECPIENEEEKRTFKRAFTLFIQRCFLLPTSTHYISPIHLPVIRDIGNTRERNWAHHVHSFLMAGIKDFQDKGTQAVKGCHFVL</sequence>
<organism evidence="1 2">
    <name type="scientific">Stylosanthes scabra</name>
    <dbReference type="NCBI Taxonomy" id="79078"/>
    <lineage>
        <taxon>Eukaryota</taxon>
        <taxon>Viridiplantae</taxon>
        <taxon>Streptophyta</taxon>
        <taxon>Embryophyta</taxon>
        <taxon>Tracheophyta</taxon>
        <taxon>Spermatophyta</taxon>
        <taxon>Magnoliopsida</taxon>
        <taxon>eudicotyledons</taxon>
        <taxon>Gunneridae</taxon>
        <taxon>Pentapetalae</taxon>
        <taxon>rosids</taxon>
        <taxon>fabids</taxon>
        <taxon>Fabales</taxon>
        <taxon>Fabaceae</taxon>
        <taxon>Papilionoideae</taxon>
        <taxon>50 kb inversion clade</taxon>
        <taxon>dalbergioids sensu lato</taxon>
        <taxon>Dalbergieae</taxon>
        <taxon>Pterocarpus clade</taxon>
        <taxon>Stylosanthes</taxon>
    </lineage>
</organism>
<gene>
    <name evidence="1" type="ORF">PIB30_084434</name>
</gene>
<comment type="caution">
    <text evidence="1">The sequence shown here is derived from an EMBL/GenBank/DDBJ whole genome shotgun (WGS) entry which is preliminary data.</text>
</comment>
<protein>
    <submittedName>
        <fullName evidence="1">Uncharacterized protein</fullName>
    </submittedName>
</protein>
<name>A0ABU6TS33_9FABA</name>
<keyword evidence="2" id="KW-1185">Reference proteome</keyword>
<evidence type="ECO:0000313" key="2">
    <source>
        <dbReference type="Proteomes" id="UP001341840"/>
    </source>
</evidence>
<reference evidence="1 2" key="1">
    <citation type="journal article" date="2023" name="Plants (Basel)">
        <title>Bridging the Gap: Combining Genomics and Transcriptomics Approaches to Understand Stylosanthes scabra, an Orphan Legume from the Brazilian Caatinga.</title>
        <authorList>
            <person name="Ferreira-Neto J.R.C."/>
            <person name="da Silva M.D."/>
            <person name="Binneck E."/>
            <person name="de Melo N.F."/>
            <person name="da Silva R.H."/>
            <person name="de Melo A.L.T.M."/>
            <person name="Pandolfi V."/>
            <person name="Bustamante F.O."/>
            <person name="Brasileiro-Vidal A.C."/>
            <person name="Benko-Iseppon A.M."/>
        </authorList>
    </citation>
    <scope>NUCLEOTIDE SEQUENCE [LARGE SCALE GENOMIC DNA]</scope>
    <source>
        <tissue evidence="1">Leaves</tissue>
    </source>
</reference>
<feature type="non-terminal residue" evidence="1">
    <location>
        <position position="1"/>
    </location>
</feature>
<accession>A0ABU6TS33</accession>
<dbReference type="Proteomes" id="UP001341840">
    <property type="component" value="Unassembled WGS sequence"/>
</dbReference>